<organism evidence="4 6">
    <name type="scientific">Paenibacillus urinalis</name>
    <dbReference type="NCBI Taxonomy" id="521520"/>
    <lineage>
        <taxon>Bacteria</taxon>
        <taxon>Bacillati</taxon>
        <taxon>Bacillota</taxon>
        <taxon>Bacilli</taxon>
        <taxon>Bacillales</taxon>
        <taxon>Paenibacillaceae</taxon>
        <taxon>Paenibacillus</taxon>
    </lineage>
</organism>
<evidence type="ECO:0000313" key="5">
    <source>
        <dbReference type="EMBL" id="WDI00699.1"/>
    </source>
</evidence>
<evidence type="ECO:0000313" key="7">
    <source>
        <dbReference type="Proteomes" id="UP001221519"/>
    </source>
</evidence>
<accession>A0AAX3MX11</accession>
<evidence type="ECO:0000313" key="6">
    <source>
        <dbReference type="Proteomes" id="UP001220962"/>
    </source>
</evidence>
<evidence type="ECO:0000256" key="2">
    <source>
        <dbReference type="ARBA" id="ARBA00023136"/>
    </source>
</evidence>
<evidence type="ECO:0000256" key="1">
    <source>
        <dbReference type="ARBA" id="ARBA00005278"/>
    </source>
</evidence>
<keyword evidence="3" id="KW-0812">Transmembrane</keyword>
<proteinExistence type="inferred from homology"/>
<dbReference type="InterPro" id="IPR050768">
    <property type="entry name" value="UPF0353/GerABKA_families"/>
</dbReference>
<dbReference type="RefSeq" id="WP_047910529.1">
    <property type="nucleotide sequence ID" value="NZ_CP118101.1"/>
</dbReference>
<dbReference type="GO" id="GO:0016020">
    <property type="term" value="C:membrane"/>
    <property type="evidence" value="ECO:0007669"/>
    <property type="project" value="InterPro"/>
</dbReference>
<dbReference type="Proteomes" id="UP001221519">
    <property type="component" value="Chromosome"/>
</dbReference>
<dbReference type="PANTHER" id="PTHR22550">
    <property type="entry name" value="SPORE GERMINATION PROTEIN"/>
    <property type="match status" value="1"/>
</dbReference>
<keyword evidence="3" id="KW-1133">Transmembrane helix</keyword>
<comment type="similarity">
    <text evidence="1">Belongs to the GerABKA family.</text>
</comment>
<feature type="transmembrane region" description="Helical" evidence="3">
    <location>
        <begin position="251"/>
        <end position="282"/>
    </location>
</feature>
<dbReference type="InterPro" id="IPR004995">
    <property type="entry name" value="Spore_Ger"/>
</dbReference>
<keyword evidence="2 3" id="KW-0472">Membrane</keyword>
<protein>
    <submittedName>
        <fullName evidence="4">Spore germination protein</fullName>
    </submittedName>
</protein>
<keyword evidence="7" id="KW-1185">Reference proteome</keyword>
<reference evidence="4 7" key="1">
    <citation type="submission" date="2023-02" db="EMBL/GenBank/DDBJ databases">
        <title>Pathogen: clinical or host-associated sample.</title>
        <authorList>
            <person name="Hergert J."/>
            <person name="Casey R."/>
            <person name="Wagner J."/>
            <person name="Young E.L."/>
            <person name="Oakeson K.F."/>
        </authorList>
    </citation>
    <scope>NUCLEOTIDE SEQUENCE</scope>
    <source>
        <strain evidence="5 7">2022CK-00829</strain>
        <strain evidence="4">2022CK-00830</strain>
    </source>
</reference>
<dbReference type="GO" id="GO:0009847">
    <property type="term" value="P:spore germination"/>
    <property type="evidence" value="ECO:0007669"/>
    <property type="project" value="InterPro"/>
</dbReference>
<evidence type="ECO:0000256" key="3">
    <source>
        <dbReference type="SAM" id="Phobius"/>
    </source>
</evidence>
<name>A0AAX3MX11_9BACL</name>
<feature type="transmembrane region" description="Helical" evidence="3">
    <location>
        <begin position="358"/>
        <end position="378"/>
    </location>
</feature>
<dbReference type="EMBL" id="CP118101">
    <property type="protein sequence ID" value="WDH80985.1"/>
    <property type="molecule type" value="Genomic_DNA"/>
</dbReference>
<dbReference type="PANTHER" id="PTHR22550:SF5">
    <property type="entry name" value="LEUCINE ZIPPER PROTEIN 4"/>
    <property type="match status" value="1"/>
</dbReference>
<dbReference type="Pfam" id="PF03323">
    <property type="entry name" value="GerA"/>
    <property type="match status" value="1"/>
</dbReference>
<dbReference type="AlphaFoldDB" id="A0AAX3MX11"/>
<dbReference type="Proteomes" id="UP001220962">
    <property type="component" value="Chromosome"/>
</dbReference>
<dbReference type="EMBL" id="CP118108">
    <property type="protein sequence ID" value="WDI00699.1"/>
    <property type="molecule type" value="Genomic_DNA"/>
</dbReference>
<gene>
    <name evidence="4" type="ORF">PUW23_15740</name>
    <name evidence="5" type="ORF">PUW25_15565</name>
</gene>
<evidence type="ECO:0000313" key="4">
    <source>
        <dbReference type="EMBL" id="WDH80985.1"/>
    </source>
</evidence>
<sequence length="439" mass="49302">MLATDELETYRISCGQMNYTLQWLSTLADDKQIKERLLPYLMAVQPATLAQLQSTTPIPGILFVTNIDAQKYLLQGHVSVIMENIVGPETPAAVIPVQKQQYRSIEEPKEEFAELGPFEAFTESLETNLYMMRRRLPIEEVCVHKIEYDNGRIKGAIVYHKDHKQEALQLEQEAQTAFENYSDSILDTSTLALAQNGLQFTLSNVNLLTEHPVQCVRRIMKGQVVLLLEGSRKGLIAPTYLSDYFQAPSDYLMALPFVMLIRAIRIFSFIMALTLLPLYVAIINFHYQMIPSKVIETLFISRYAVPFSAFFEALIMEAALLVLLEAVARLPTKLSQSAGVVAGIVLGTAAVEAKLVSNIMIVVMGASALFTLTSASIALRNSLFVYSIPALLLANFMGITGIFLFWFLLMARLLQVKSLDRPFTTFSVPALTDFFRRRF</sequence>
<feature type="transmembrane region" description="Helical" evidence="3">
    <location>
        <begin position="384"/>
        <end position="409"/>
    </location>
</feature>